<reference evidence="4" key="3">
    <citation type="journal article" date="2005" name="Nature">
        <title>The map-based sequence of the rice genome.</title>
        <authorList>
            <consortium name="International rice genome sequencing project (IRGSP)"/>
            <person name="Matsumoto T."/>
            <person name="Wu J."/>
            <person name="Kanamori H."/>
            <person name="Katayose Y."/>
            <person name="Fujisawa M."/>
            <person name="Namiki N."/>
            <person name="Mizuno H."/>
            <person name="Yamamoto K."/>
            <person name="Antonio B.A."/>
            <person name="Baba T."/>
            <person name="Sakata K."/>
            <person name="Nagamura Y."/>
            <person name="Aoki H."/>
            <person name="Arikawa K."/>
            <person name="Arita K."/>
            <person name="Bito T."/>
            <person name="Chiden Y."/>
            <person name="Fujitsuka N."/>
            <person name="Fukunaka R."/>
            <person name="Hamada M."/>
            <person name="Harada C."/>
            <person name="Hayashi A."/>
            <person name="Hijishita S."/>
            <person name="Honda M."/>
            <person name="Hosokawa S."/>
            <person name="Ichikawa Y."/>
            <person name="Idonuma A."/>
            <person name="Iijima M."/>
            <person name="Ikeda M."/>
            <person name="Ikeno M."/>
            <person name="Ito K."/>
            <person name="Ito S."/>
            <person name="Ito T."/>
            <person name="Ito Y."/>
            <person name="Ito Y."/>
            <person name="Iwabuchi A."/>
            <person name="Kamiya K."/>
            <person name="Karasawa W."/>
            <person name="Kurita K."/>
            <person name="Katagiri S."/>
            <person name="Kikuta A."/>
            <person name="Kobayashi H."/>
            <person name="Kobayashi N."/>
            <person name="Machita K."/>
            <person name="Maehara T."/>
            <person name="Masukawa M."/>
            <person name="Mizubayashi T."/>
            <person name="Mukai Y."/>
            <person name="Nagasaki H."/>
            <person name="Nagata Y."/>
            <person name="Naito S."/>
            <person name="Nakashima M."/>
            <person name="Nakama Y."/>
            <person name="Nakamichi Y."/>
            <person name="Nakamura M."/>
            <person name="Meguro A."/>
            <person name="Negishi M."/>
            <person name="Ohta I."/>
            <person name="Ohta T."/>
            <person name="Okamoto M."/>
            <person name="Ono N."/>
            <person name="Saji S."/>
            <person name="Sakaguchi M."/>
            <person name="Sakai K."/>
            <person name="Shibata M."/>
            <person name="Shimokawa T."/>
            <person name="Song J."/>
            <person name="Takazaki Y."/>
            <person name="Terasawa K."/>
            <person name="Tsugane M."/>
            <person name="Tsuji K."/>
            <person name="Ueda S."/>
            <person name="Waki K."/>
            <person name="Yamagata H."/>
            <person name="Yamamoto M."/>
            <person name="Yamamoto S."/>
            <person name="Yamane H."/>
            <person name="Yoshiki S."/>
            <person name="Yoshihara R."/>
            <person name="Yukawa K."/>
            <person name="Zhong H."/>
            <person name="Yano M."/>
            <person name="Yuan Q."/>
            <person name="Ouyang S."/>
            <person name="Liu J."/>
            <person name="Jones K.M."/>
            <person name="Gansberger K."/>
            <person name="Moffat K."/>
            <person name="Hill J."/>
            <person name="Bera J."/>
            <person name="Fadrosh D."/>
            <person name="Jin S."/>
            <person name="Johri S."/>
            <person name="Kim M."/>
            <person name="Overton L."/>
            <person name="Reardon M."/>
            <person name="Tsitrin T."/>
            <person name="Vuong H."/>
            <person name="Weaver B."/>
            <person name="Ciecko A."/>
            <person name="Tallon L."/>
            <person name="Jackson J."/>
            <person name="Pai G."/>
            <person name="Aken S.V."/>
            <person name="Utterback T."/>
            <person name="Reidmuller S."/>
            <person name="Feldblyum T."/>
            <person name="Hsiao J."/>
            <person name="Zismann V."/>
            <person name="Iobst S."/>
            <person name="de Vazeille A.R."/>
            <person name="Buell C.R."/>
            <person name="Ying K."/>
            <person name="Li Y."/>
            <person name="Lu T."/>
            <person name="Huang Y."/>
            <person name="Zhao Q."/>
            <person name="Feng Q."/>
            <person name="Zhang L."/>
            <person name="Zhu J."/>
            <person name="Weng Q."/>
            <person name="Mu J."/>
            <person name="Lu Y."/>
            <person name="Fan D."/>
            <person name="Liu Y."/>
            <person name="Guan J."/>
            <person name="Zhang Y."/>
            <person name="Yu S."/>
            <person name="Liu X."/>
            <person name="Zhang Y."/>
            <person name="Hong G."/>
            <person name="Han B."/>
            <person name="Choisne N."/>
            <person name="Demange N."/>
            <person name="Orjeda G."/>
            <person name="Samain S."/>
            <person name="Cattolico L."/>
            <person name="Pelletier E."/>
            <person name="Couloux A."/>
            <person name="Segurens B."/>
            <person name="Wincker P."/>
            <person name="D'Hont A."/>
            <person name="Scarpelli C."/>
            <person name="Weissenbach J."/>
            <person name="Salanoubat M."/>
            <person name="Quetier F."/>
            <person name="Yu Y."/>
            <person name="Kim H.R."/>
            <person name="Rambo T."/>
            <person name="Currie J."/>
            <person name="Collura K."/>
            <person name="Luo M."/>
            <person name="Yang T."/>
            <person name="Ammiraju J.S.S."/>
            <person name="Engler F."/>
            <person name="Soderlund C."/>
            <person name="Wing R.A."/>
            <person name="Palmer L.E."/>
            <person name="de la Bastide M."/>
            <person name="Spiegel L."/>
            <person name="Nascimento L."/>
            <person name="Zutavern T."/>
            <person name="O'Shaughnessy A."/>
            <person name="Dike S."/>
            <person name="Dedhia N."/>
            <person name="Preston R."/>
            <person name="Balija V."/>
            <person name="McCombie W.R."/>
            <person name="Chow T."/>
            <person name="Chen H."/>
            <person name="Chung M."/>
            <person name="Chen C."/>
            <person name="Shaw J."/>
            <person name="Wu H."/>
            <person name="Hsiao K."/>
            <person name="Chao Y."/>
            <person name="Chu M."/>
            <person name="Cheng C."/>
            <person name="Hour A."/>
            <person name="Lee P."/>
            <person name="Lin S."/>
            <person name="Lin Y."/>
            <person name="Liou J."/>
            <person name="Liu S."/>
            <person name="Hsing Y."/>
            <person name="Raghuvanshi S."/>
            <person name="Mohanty A."/>
            <person name="Bharti A.K."/>
            <person name="Gaur A."/>
            <person name="Gupta V."/>
            <person name="Kumar D."/>
            <person name="Ravi V."/>
            <person name="Vij S."/>
            <person name="Kapur A."/>
            <person name="Khurana P."/>
            <person name="Khurana P."/>
            <person name="Khurana J.P."/>
            <person name="Tyagi A.K."/>
            <person name="Gaikwad K."/>
            <person name="Singh A."/>
            <person name="Dalal V."/>
            <person name="Srivastava S."/>
            <person name="Dixit A."/>
            <person name="Pal A.K."/>
            <person name="Ghazi I.A."/>
            <person name="Yadav M."/>
            <person name="Pandit A."/>
            <person name="Bhargava A."/>
            <person name="Sureshbabu K."/>
            <person name="Batra K."/>
            <person name="Sharma T.R."/>
            <person name="Mohapatra T."/>
            <person name="Singh N.K."/>
            <person name="Messing J."/>
            <person name="Nelson A.B."/>
            <person name="Fuks G."/>
            <person name="Kavchok S."/>
            <person name="Keizer G."/>
            <person name="Linton E."/>
            <person name="Llaca V."/>
            <person name="Song R."/>
            <person name="Tanyolac B."/>
            <person name="Young S."/>
            <person name="Ho-Il K."/>
            <person name="Hahn J.H."/>
            <person name="Sangsakoo G."/>
            <person name="Vanavichit A."/>
            <person name="de Mattos Luiz.A.T."/>
            <person name="Zimmer P.D."/>
            <person name="Malone G."/>
            <person name="Dellagostin O."/>
            <person name="de Oliveira A.C."/>
            <person name="Bevan M."/>
            <person name="Bancroft I."/>
            <person name="Minx P."/>
            <person name="Cordum H."/>
            <person name="Wilson R."/>
            <person name="Cheng Z."/>
            <person name="Jin W."/>
            <person name="Jiang J."/>
            <person name="Leong S.A."/>
            <person name="Iwama H."/>
            <person name="Gojobori T."/>
            <person name="Itoh T."/>
            <person name="Niimura Y."/>
            <person name="Fujii Y."/>
            <person name="Habara T."/>
            <person name="Sakai H."/>
            <person name="Sato Y."/>
            <person name="Wilson G."/>
            <person name="Kumar K."/>
            <person name="McCouch S."/>
            <person name="Juretic N."/>
            <person name="Hoen D."/>
            <person name="Wright S."/>
            <person name="Bruskiewich R."/>
            <person name="Bureau T."/>
            <person name="Miyao A."/>
            <person name="Hirochika H."/>
            <person name="Nishikawa T."/>
            <person name="Kadowaki K."/>
            <person name="Sugiura M."/>
            <person name="Burr B."/>
            <person name="Sasaki T."/>
        </authorList>
    </citation>
    <scope>NUCLEOTIDE SEQUENCE [LARGE SCALE GENOMIC DNA]</scope>
    <source>
        <strain evidence="4">cv. Nipponbare</strain>
    </source>
</reference>
<accession>Q8H3B1</accession>
<feature type="region of interest" description="Disordered" evidence="1">
    <location>
        <begin position="125"/>
        <end position="158"/>
    </location>
</feature>
<feature type="region of interest" description="Disordered" evidence="1">
    <location>
        <begin position="19"/>
        <end position="96"/>
    </location>
</feature>
<protein>
    <submittedName>
        <fullName evidence="2">Uncharacterized protein</fullName>
    </submittedName>
</protein>
<sequence>MENYSGLLDVTPMQASPAALFLPSPPTKSGDLYKPNLTPGGAERRGVVEVQRRRVVEGGSDGLLPRFQGPEQPDPLAGDQTIDGPPTDLALHQEGRRRRWRRLTSLSSGRLDPSVGRLASLIGSCGGLTGKRGEGGLPAAGGGQGGDAREKRRARRRG</sequence>
<organism evidence="2 4">
    <name type="scientific">Oryza sativa subsp. japonica</name>
    <name type="common">Rice</name>
    <dbReference type="NCBI Taxonomy" id="39947"/>
    <lineage>
        <taxon>Eukaryota</taxon>
        <taxon>Viridiplantae</taxon>
        <taxon>Streptophyta</taxon>
        <taxon>Embryophyta</taxon>
        <taxon>Tracheophyta</taxon>
        <taxon>Spermatophyta</taxon>
        <taxon>Magnoliopsida</taxon>
        <taxon>Liliopsida</taxon>
        <taxon>Poales</taxon>
        <taxon>Poaceae</taxon>
        <taxon>BOP clade</taxon>
        <taxon>Oryzoideae</taxon>
        <taxon>Oryzeae</taxon>
        <taxon>Oryzinae</taxon>
        <taxon>Oryza</taxon>
        <taxon>Oryza sativa</taxon>
    </lineage>
</organism>
<evidence type="ECO:0000313" key="4">
    <source>
        <dbReference type="Proteomes" id="UP000000763"/>
    </source>
</evidence>
<name>Q8H3B1_ORYSJ</name>
<feature type="compositionally biased region" description="Basic and acidic residues" evidence="1">
    <location>
        <begin position="42"/>
        <end position="56"/>
    </location>
</feature>
<dbReference type="Proteomes" id="UP000000763">
    <property type="component" value="Chromosome 7"/>
</dbReference>
<reference evidence="4" key="4">
    <citation type="journal article" date="2008" name="Nucleic Acids Res.">
        <title>The rice annotation project database (RAP-DB): 2008 update.</title>
        <authorList>
            <consortium name="The rice annotation project (RAP)"/>
        </authorList>
    </citation>
    <scope>GENOME REANNOTATION</scope>
    <source>
        <strain evidence="4">cv. Nipponbare</strain>
    </source>
</reference>
<gene>
    <name evidence="2" type="primary">P0473C09.124</name>
    <name evidence="3" type="synonym">P0404G11.112</name>
</gene>
<feature type="compositionally biased region" description="Gly residues" evidence="1">
    <location>
        <begin position="125"/>
        <end position="146"/>
    </location>
</feature>
<evidence type="ECO:0000313" key="3">
    <source>
        <dbReference type="EMBL" id="BAD31421.1"/>
    </source>
</evidence>
<dbReference type="EMBL" id="AP005188">
    <property type="protein sequence ID" value="BAC20844.1"/>
    <property type="molecule type" value="Genomic_DNA"/>
</dbReference>
<evidence type="ECO:0000256" key="1">
    <source>
        <dbReference type="SAM" id="MobiDB-lite"/>
    </source>
</evidence>
<evidence type="ECO:0000313" key="2">
    <source>
        <dbReference type="EMBL" id="BAC20844.1"/>
    </source>
</evidence>
<proteinExistence type="predicted"/>
<dbReference type="EMBL" id="AP005448">
    <property type="protein sequence ID" value="BAD31421.1"/>
    <property type="molecule type" value="Genomic_DNA"/>
</dbReference>
<dbReference type="AlphaFoldDB" id="Q8H3B1"/>
<reference evidence="3" key="2">
    <citation type="submission" date="2002-06" db="EMBL/GenBank/DDBJ databases">
        <title>Oryza sativa nipponbare(GA3) genomic DNA, chromosome 7, PAC clone:P0404G11.</title>
        <authorList>
            <person name="Sasaki T."/>
            <person name="Matsumoto T."/>
            <person name="Katayose Y."/>
        </authorList>
    </citation>
    <scope>NUCLEOTIDE SEQUENCE</scope>
</reference>
<reference evidence="2" key="1">
    <citation type="submission" date="2002-05" db="EMBL/GenBank/DDBJ databases">
        <title>Oryza sativa nipponbare(GA3) genomic DNA, chromosome 7, PAC clone:P0473C09.</title>
        <authorList>
            <person name="Sasaki T."/>
            <person name="Matsumoto T."/>
            <person name="Katayose Y."/>
        </authorList>
    </citation>
    <scope>NUCLEOTIDE SEQUENCE</scope>
</reference>